<comment type="caution">
    <text evidence="1">The sequence shown here is derived from an EMBL/GenBank/DDBJ whole genome shotgun (WGS) entry which is preliminary data.</text>
</comment>
<dbReference type="RefSeq" id="WP_130501765.1">
    <property type="nucleotide sequence ID" value="NZ_SHMP01000009.1"/>
</dbReference>
<proteinExistence type="predicted"/>
<evidence type="ECO:0000313" key="1">
    <source>
        <dbReference type="EMBL" id="RZV06055.1"/>
    </source>
</evidence>
<sequence>MAQFDGLVVLIRWIIHSHLLDLVVLEDIPTGECSFLAVLFFDNGRYSVPPIGRLLHPRPLGIVFIDEIKRIGLQTNPC</sequence>
<dbReference type="EMBL" id="SHMP01000009">
    <property type="protein sequence ID" value="RZV06055.1"/>
    <property type="molecule type" value="Genomic_DNA"/>
</dbReference>
<evidence type="ECO:0000313" key="2">
    <source>
        <dbReference type="Proteomes" id="UP000291097"/>
    </source>
</evidence>
<gene>
    <name evidence="1" type="ORF">BDK88_4010</name>
</gene>
<accession>A0A482Y799</accession>
<reference evidence="1 2" key="1">
    <citation type="submission" date="2019-02" db="EMBL/GenBank/DDBJ databases">
        <title>Genomic Encyclopedia of Archaeal and Bacterial Type Strains, Phase II (KMG-II): from individual species to whole genera.</title>
        <authorList>
            <person name="Goeker M."/>
        </authorList>
    </citation>
    <scope>NUCLEOTIDE SEQUENCE [LARGE SCALE GENOMIC DNA]</scope>
    <source>
        <strain evidence="1 2">DSM 18328</strain>
    </source>
</reference>
<protein>
    <submittedName>
        <fullName evidence="1">Uncharacterized protein</fullName>
    </submittedName>
</protein>
<name>A0A482Y799_9EURY</name>
<organism evidence="1 2">
    <name type="scientific">Natrinema hispanicum</name>
    <dbReference type="NCBI Taxonomy" id="392421"/>
    <lineage>
        <taxon>Archaea</taxon>
        <taxon>Methanobacteriati</taxon>
        <taxon>Methanobacteriota</taxon>
        <taxon>Stenosarchaea group</taxon>
        <taxon>Halobacteria</taxon>
        <taxon>Halobacteriales</taxon>
        <taxon>Natrialbaceae</taxon>
        <taxon>Natrinema</taxon>
    </lineage>
</organism>
<dbReference type="Proteomes" id="UP000291097">
    <property type="component" value="Unassembled WGS sequence"/>
</dbReference>
<dbReference type="AlphaFoldDB" id="A0A482Y799"/>